<keyword evidence="5 8" id="KW-0863">Zinc-finger</keyword>
<keyword evidence="7" id="KW-0539">Nucleus</keyword>
<evidence type="ECO:0000313" key="11">
    <source>
        <dbReference type="EMBL" id="CAK5275561.1"/>
    </source>
</evidence>
<dbReference type="PANTHER" id="PTHR46543:SF1">
    <property type="entry name" value="ZINC FINGER CCHC DOMAIN-CONTAINING PROTEIN 7"/>
    <property type="match status" value="1"/>
</dbReference>
<dbReference type="GO" id="GO:0071038">
    <property type="term" value="P:TRAMP-dependent tRNA surveillance pathway"/>
    <property type="evidence" value="ECO:0007669"/>
    <property type="project" value="TreeGrafter"/>
</dbReference>
<evidence type="ECO:0000256" key="1">
    <source>
        <dbReference type="ARBA" id="ARBA00004123"/>
    </source>
</evidence>
<feature type="region of interest" description="Disordered" evidence="9">
    <location>
        <begin position="348"/>
        <end position="441"/>
    </location>
</feature>
<feature type="region of interest" description="Disordered" evidence="9">
    <location>
        <begin position="1"/>
        <end position="113"/>
    </location>
</feature>
<dbReference type="GO" id="GO:0071039">
    <property type="term" value="P:nuclear polyadenylation-dependent CUT catabolic process"/>
    <property type="evidence" value="ECO:0007669"/>
    <property type="project" value="TreeGrafter"/>
</dbReference>
<evidence type="ECO:0000259" key="10">
    <source>
        <dbReference type="PROSITE" id="PS50158"/>
    </source>
</evidence>
<feature type="compositionally biased region" description="Basic and acidic residues" evidence="9">
    <location>
        <begin position="402"/>
        <end position="414"/>
    </location>
</feature>
<feature type="compositionally biased region" description="Polar residues" evidence="9">
    <location>
        <begin position="380"/>
        <end position="396"/>
    </location>
</feature>
<feature type="domain" description="CCHC-type" evidence="10">
    <location>
        <begin position="203"/>
        <end position="216"/>
    </location>
</feature>
<organism evidence="11 12">
    <name type="scientific">Mycena citricolor</name>
    <dbReference type="NCBI Taxonomy" id="2018698"/>
    <lineage>
        <taxon>Eukaryota</taxon>
        <taxon>Fungi</taxon>
        <taxon>Dikarya</taxon>
        <taxon>Basidiomycota</taxon>
        <taxon>Agaricomycotina</taxon>
        <taxon>Agaricomycetes</taxon>
        <taxon>Agaricomycetidae</taxon>
        <taxon>Agaricales</taxon>
        <taxon>Marasmiineae</taxon>
        <taxon>Mycenaceae</taxon>
        <taxon>Mycena</taxon>
    </lineage>
</organism>
<proteinExistence type="predicted"/>
<feature type="compositionally biased region" description="Basic and acidic residues" evidence="9">
    <location>
        <begin position="431"/>
        <end position="441"/>
    </location>
</feature>
<evidence type="ECO:0000256" key="8">
    <source>
        <dbReference type="PROSITE-ProRule" id="PRU00047"/>
    </source>
</evidence>
<dbReference type="SMART" id="SM00343">
    <property type="entry name" value="ZnF_C2HC"/>
    <property type="match status" value="4"/>
</dbReference>
<dbReference type="Proteomes" id="UP001295794">
    <property type="component" value="Unassembled WGS sequence"/>
</dbReference>
<evidence type="ECO:0000313" key="12">
    <source>
        <dbReference type="Proteomes" id="UP001295794"/>
    </source>
</evidence>
<evidence type="ECO:0000256" key="3">
    <source>
        <dbReference type="ARBA" id="ARBA00022723"/>
    </source>
</evidence>
<evidence type="ECO:0000256" key="4">
    <source>
        <dbReference type="ARBA" id="ARBA00022737"/>
    </source>
</evidence>
<dbReference type="SUPFAM" id="SSF57756">
    <property type="entry name" value="Retrovirus zinc finger-like domains"/>
    <property type="match status" value="1"/>
</dbReference>
<sequence>MEVIDLTHIDSPGPREGKVSEGNRRQRRDAQKRRSEENEGESRDRKRKRDSSHERRKSRREEEGRDSHRSKGDRDRSRRRDSTHGKSRRDSRERDREHKRVHGESSGSRDKDLFVVDRLPSDVDPSASFIPISTPAIDLDEDSALLLPAHVSLFGNAPVISLPLEGPQSDEDDDYIEYLDFDNRKDFVRYYEEPDEKKTKMICKRCGDEGHKMRECNRLICSTCGARDDHPTRLCNISKTCFSCGMKGHINADCPNRNSGRFLDDGCDRCRSSQHRSNECPLLWRSYVYVDTNEHENILQMRNDKKNLKLGEGGEGYIADDAWCYNCGDSGHWGDAKKKEMQRLAARQAEKDAAEDEEDWFESTLNIRGASGRERKGGPTKNQHSSGKPAGTSKNSLMDRMGPPKHDASRHDSRTALQDITATATTETEDPGIKADIRDEI</sequence>
<feature type="domain" description="CCHC-type" evidence="10">
    <location>
        <begin position="241"/>
        <end position="256"/>
    </location>
</feature>
<gene>
    <name evidence="11" type="ORF">MYCIT1_LOCUS23401</name>
</gene>
<dbReference type="GO" id="GO:0031499">
    <property type="term" value="C:TRAMP complex"/>
    <property type="evidence" value="ECO:0007669"/>
    <property type="project" value="TreeGrafter"/>
</dbReference>
<feature type="compositionally biased region" description="Basic and acidic residues" evidence="9">
    <location>
        <begin position="59"/>
        <end position="98"/>
    </location>
</feature>
<dbReference type="Gene3D" id="4.10.60.10">
    <property type="entry name" value="Zinc finger, CCHC-type"/>
    <property type="match status" value="2"/>
</dbReference>
<name>A0AAD2Q4K2_9AGAR</name>
<keyword evidence="3" id="KW-0479">Metal-binding</keyword>
<comment type="caution">
    <text evidence="11">The sequence shown here is derived from an EMBL/GenBank/DDBJ whole genome shotgun (WGS) entry which is preliminary data.</text>
</comment>
<dbReference type="GO" id="GO:0003723">
    <property type="term" value="F:RNA binding"/>
    <property type="evidence" value="ECO:0007669"/>
    <property type="project" value="TreeGrafter"/>
</dbReference>
<evidence type="ECO:0000256" key="6">
    <source>
        <dbReference type="ARBA" id="ARBA00022833"/>
    </source>
</evidence>
<evidence type="ECO:0000256" key="9">
    <source>
        <dbReference type="SAM" id="MobiDB-lite"/>
    </source>
</evidence>
<dbReference type="InterPro" id="IPR001878">
    <property type="entry name" value="Znf_CCHC"/>
</dbReference>
<dbReference type="Pfam" id="PF00098">
    <property type="entry name" value="zf-CCHC"/>
    <property type="match status" value="1"/>
</dbReference>
<keyword evidence="4" id="KW-0677">Repeat</keyword>
<reference evidence="11" key="1">
    <citation type="submission" date="2023-11" db="EMBL/GenBank/DDBJ databases">
        <authorList>
            <person name="De Vega J J."/>
            <person name="De Vega J J."/>
        </authorList>
    </citation>
    <scope>NUCLEOTIDE SEQUENCE</scope>
</reference>
<dbReference type="GO" id="GO:0071031">
    <property type="term" value="P:nuclear mRNA surveillance of mRNA 3'-end processing"/>
    <property type="evidence" value="ECO:0007669"/>
    <property type="project" value="TreeGrafter"/>
</dbReference>
<feature type="compositionally biased region" description="Basic residues" evidence="9">
    <location>
        <begin position="45"/>
        <end position="58"/>
    </location>
</feature>
<comment type="subcellular location">
    <subcellularLocation>
        <location evidence="1">Nucleus</location>
    </subcellularLocation>
</comment>
<evidence type="ECO:0000256" key="7">
    <source>
        <dbReference type="ARBA" id="ARBA00023242"/>
    </source>
</evidence>
<dbReference type="GO" id="GO:0071035">
    <property type="term" value="P:nuclear polyadenylation-dependent rRNA catabolic process"/>
    <property type="evidence" value="ECO:0007669"/>
    <property type="project" value="TreeGrafter"/>
</dbReference>
<dbReference type="InterPro" id="IPR036875">
    <property type="entry name" value="Znf_CCHC_sf"/>
</dbReference>
<evidence type="ECO:0000256" key="5">
    <source>
        <dbReference type="ARBA" id="ARBA00022771"/>
    </source>
</evidence>
<keyword evidence="2" id="KW-0507">mRNA processing</keyword>
<keyword evidence="12" id="KW-1185">Reference proteome</keyword>
<feature type="compositionally biased region" description="Basic and acidic residues" evidence="9">
    <location>
        <begin position="1"/>
        <end position="44"/>
    </location>
</feature>
<dbReference type="GO" id="GO:0008270">
    <property type="term" value="F:zinc ion binding"/>
    <property type="evidence" value="ECO:0007669"/>
    <property type="project" value="UniProtKB-KW"/>
</dbReference>
<dbReference type="GO" id="GO:0071037">
    <property type="term" value="P:nuclear polyadenylation-dependent snRNA catabolic process"/>
    <property type="evidence" value="ECO:0007669"/>
    <property type="project" value="TreeGrafter"/>
</dbReference>
<dbReference type="InterPro" id="IPR051644">
    <property type="entry name" value="TRAMP_AT-DNA-binding"/>
</dbReference>
<dbReference type="GO" id="GO:0006397">
    <property type="term" value="P:mRNA processing"/>
    <property type="evidence" value="ECO:0007669"/>
    <property type="project" value="UniProtKB-KW"/>
</dbReference>
<accession>A0AAD2Q4K2</accession>
<dbReference type="AlphaFoldDB" id="A0AAD2Q4K2"/>
<dbReference type="PANTHER" id="PTHR46543">
    <property type="entry name" value="ZINC FINGER CCHC DOMAIN-CONTAINING PROTEIN 7"/>
    <property type="match status" value="1"/>
</dbReference>
<dbReference type="GO" id="GO:0071036">
    <property type="term" value="P:nuclear polyadenylation-dependent snoRNA catabolic process"/>
    <property type="evidence" value="ECO:0007669"/>
    <property type="project" value="TreeGrafter"/>
</dbReference>
<dbReference type="EMBL" id="CAVNYO010000405">
    <property type="protein sequence ID" value="CAK5275561.1"/>
    <property type="molecule type" value="Genomic_DNA"/>
</dbReference>
<keyword evidence="6" id="KW-0862">Zinc</keyword>
<dbReference type="PROSITE" id="PS50158">
    <property type="entry name" value="ZF_CCHC"/>
    <property type="match status" value="2"/>
</dbReference>
<protein>
    <recommendedName>
        <fullName evidence="10">CCHC-type domain-containing protein</fullName>
    </recommendedName>
</protein>
<evidence type="ECO:0000256" key="2">
    <source>
        <dbReference type="ARBA" id="ARBA00022664"/>
    </source>
</evidence>